<feature type="region of interest" description="Disordered" evidence="2">
    <location>
        <begin position="1"/>
        <end position="20"/>
    </location>
</feature>
<evidence type="ECO:0000256" key="2">
    <source>
        <dbReference type="SAM" id="MobiDB-lite"/>
    </source>
</evidence>
<keyword evidence="1" id="KW-0677">Repeat</keyword>
<name>A0ABR3RU25_9PLEO</name>
<protein>
    <recommendedName>
        <fullName evidence="3">NACHT domain-containing protein</fullName>
    </recommendedName>
</protein>
<dbReference type="PANTHER" id="PTHR10622">
    <property type="entry name" value="HET DOMAIN-CONTAINING PROTEIN"/>
    <property type="match status" value="1"/>
</dbReference>
<dbReference type="Pfam" id="PF24883">
    <property type="entry name" value="NPHP3_N"/>
    <property type="match status" value="1"/>
</dbReference>
<evidence type="ECO:0000313" key="5">
    <source>
        <dbReference type="Proteomes" id="UP001521785"/>
    </source>
</evidence>
<evidence type="ECO:0000313" key="4">
    <source>
        <dbReference type="EMBL" id="KAL1607910.1"/>
    </source>
</evidence>
<gene>
    <name evidence="4" type="ORF">SLS60_002849</name>
</gene>
<accession>A0ABR3RU25</accession>
<reference evidence="4 5" key="1">
    <citation type="submission" date="2024-02" db="EMBL/GenBank/DDBJ databases">
        <title>De novo assembly and annotation of 12 fungi associated with fruit tree decline syndrome in Ontario, Canada.</title>
        <authorList>
            <person name="Sulman M."/>
            <person name="Ellouze W."/>
            <person name="Ilyukhin E."/>
        </authorList>
    </citation>
    <scope>NUCLEOTIDE SEQUENCE [LARGE SCALE GENOMIC DNA]</scope>
    <source>
        <strain evidence="4 5">M42-189</strain>
    </source>
</reference>
<evidence type="ECO:0000259" key="3">
    <source>
        <dbReference type="PROSITE" id="PS50837"/>
    </source>
</evidence>
<dbReference type="Proteomes" id="UP001521785">
    <property type="component" value="Unassembled WGS sequence"/>
</dbReference>
<evidence type="ECO:0000256" key="1">
    <source>
        <dbReference type="ARBA" id="ARBA00022737"/>
    </source>
</evidence>
<dbReference type="InterPro" id="IPR027417">
    <property type="entry name" value="P-loop_NTPase"/>
</dbReference>
<feature type="domain" description="NACHT" evidence="3">
    <location>
        <begin position="201"/>
        <end position="344"/>
    </location>
</feature>
<proteinExistence type="predicted"/>
<dbReference type="PANTHER" id="PTHR10622:SF13">
    <property type="entry name" value="NACHT DOMAIN-CONTAINING PROTEIN"/>
    <property type="match status" value="1"/>
</dbReference>
<dbReference type="Gene3D" id="3.40.50.300">
    <property type="entry name" value="P-loop containing nucleotide triphosphate hydrolases"/>
    <property type="match status" value="1"/>
</dbReference>
<keyword evidence="5" id="KW-1185">Reference proteome</keyword>
<dbReference type="EMBL" id="JAKJXO020000003">
    <property type="protein sequence ID" value="KAL1607910.1"/>
    <property type="molecule type" value="Genomic_DNA"/>
</dbReference>
<comment type="caution">
    <text evidence="4">The sequence shown here is derived from an EMBL/GenBank/DDBJ whole genome shotgun (WGS) entry which is preliminary data.</text>
</comment>
<dbReference type="InterPro" id="IPR056884">
    <property type="entry name" value="NPHP3-like_N"/>
</dbReference>
<dbReference type="InterPro" id="IPR007111">
    <property type="entry name" value="NACHT_NTPase"/>
</dbReference>
<sequence length="412" mass="47073">MLHVSISNQAGIADDSGSSPDQDWQLAFRQSKWFTRGWTLQELIAPSNVEFFSREKDPLGNKHSLEVQLHETTGIPIPALRNRQLSNFSMEERFSWAAARQTGIEEDMAYCLLGIFDINMPLLYGEGKMKAMARLRKMAEHAIKGPSGALLQQTLSGIRQWLGAPDPSAIPSKALKARVQNSDHWILESDAYTNWKRKPASVLWLWGKPGSGKTVISTVVLEDLLQRCDHSLRGVCAHFYFNFINNRTEGLELMLCSLISQLSKYCVQKPACLDILLALRKRGWPQPDESLRIFMKVLQEMILEFPQVFILIEGLDECLQRSQLLSVLETMWQLPNLHLLMISRHDMEFRDLVESLSNKENAAILEIGGQHEDIRQYIRHRLSSESSFRKWASDAKLRQEVEETLVERADGL</sequence>
<organism evidence="4 5">
    <name type="scientific">Paraconiothyrium brasiliense</name>
    <dbReference type="NCBI Taxonomy" id="300254"/>
    <lineage>
        <taxon>Eukaryota</taxon>
        <taxon>Fungi</taxon>
        <taxon>Dikarya</taxon>
        <taxon>Ascomycota</taxon>
        <taxon>Pezizomycotina</taxon>
        <taxon>Dothideomycetes</taxon>
        <taxon>Pleosporomycetidae</taxon>
        <taxon>Pleosporales</taxon>
        <taxon>Massarineae</taxon>
        <taxon>Didymosphaeriaceae</taxon>
        <taxon>Paraconiothyrium</taxon>
    </lineage>
</organism>
<dbReference type="SUPFAM" id="SSF52540">
    <property type="entry name" value="P-loop containing nucleoside triphosphate hydrolases"/>
    <property type="match status" value="1"/>
</dbReference>
<dbReference type="PROSITE" id="PS50837">
    <property type="entry name" value="NACHT"/>
    <property type="match status" value="1"/>
</dbReference>